<proteinExistence type="predicted"/>
<evidence type="ECO:0000313" key="3">
    <source>
        <dbReference type="Proteomes" id="UP001153269"/>
    </source>
</evidence>
<comment type="caution">
    <text evidence="2">The sequence shown here is derived from an EMBL/GenBank/DDBJ whole genome shotgun (WGS) entry which is preliminary data.</text>
</comment>
<accession>A0A9N7Z442</accession>
<dbReference type="AlphaFoldDB" id="A0A9N7Z442"/>
<feature type="region of interest" description="Disordered" evidence="1">
    <location>
        <begin position="52"/>
        <end position="115"/>
    </location>
</feature>
<dbReference type="Proteomes" id="UP001153269">
    <property type="component" value="Unassembled WGS sequence"/>
</dbReference>
<sequence>MPCTGILTPRLQRMRAVAWRKAVGFGRQKEAECLSLSGCLKGHPGPELWKMGWTWDGQGSKGPGAYSRRWRGEERRGEERREEKRRVTGVPGAPTLPPTAVFPSVLTGDTRSLED</sequence>
<gene>
    <name evidence="2" type="ORF">PLEPLA_LOCUS38262</name>
</gene>
<organism evidence="2 3">
    <name type="scientific">Pleuronectes platessa</name>
    <name type="common">European plaice</name>
    <dbReference type="NCBI Taxonomy" id="8262"/>
    <lineage>
        <taxon>Eukaryota</taxon>
        <taxon>Metazoa</taxon>
        <taxon>Chordata</taxon>
        <taxon>Craniata</taxon>
        <taxon>Vertebrata</taxon>
        <taxon>Euteleostomi</taxon>
        <taxon>Actinopterygii</taxon>
        <taxon>Neopterygii</taxon>
        <taxon>Teleostei</taxon>
        <taxon>Neoteleostei</taxon>
        <taxon>Acanthomorphata</taxon>
        <taxon>Carangaria</taxon>
        <taxon>Pleuronectiformes</taxon>
        <taxon>Pleuronectoidei</taxon>
        <taxon>Pleuronectidae</taxon>
        <taxon>Pleuronectes</taxon>
    </lineage>
</organism>
<keyword evidence="3" id="KW-1185">Reference proteome</keyword>
<feature type="compositionally biased region" description="Basic and acidic residues" evidence="1">
    <location>
        <begin position="70"/>
        <end position="86"/>
    </location>
</feature>
<protein>
    <submittedName>
        <fullName evidence="2">Uncharacterized protein</fullName>
    </submittedName>
</protein>
<reference evidence="2" key="1">
    <citation type="submission" date="2020-03" db="EMBL/GenBank/DDBJ databases">
        <authorList>
            <person name="Weist P."/>
        </authorList>
    </citation>
    <scope>NUCLEOTIDE SEQUENCE</scope>
</reference>
<evidence type="ECO:0000256" key="1">
    <source>
        <dbReference type="SAM" id="MobiDB-lite"/>
    </source>
</evidence>
<name>A0A9N7Z442_PLEPL</name>
<evidence type="ECO:0000313" key="2">
    <source>
        <dbReference type="EMBL" id="CAB1450570.1"/>
    </source>
</evidence>
<dbReference type="EMBL" id="CADEAL010004058">
    <property type="protein sequence ID" value="CAB1450570.1"/>
    <property type="molecule type" value="Genomic_DNA"/>
</dbReference>